<reference evidence="2" key="2">
    <citation type="submission" date="2020-09" db="EMBL/GenBank/DDBJ databases">
        <authorList>
            <person name="Sun Q."/>
            <person name="Zhou Y."/>
        </authorList>
    </citation>
    <scope>NUCLEOTIDE SEQUENCE</scope>
    <source>
        <strain evidence="2">CGMCC 1.15758</strain>
    </source>
</reference>
<dbReference type="InterPro" id="IPR045584">
    <property type="entry name" value="Pilin-like"/>
</dbReference>
<sequence>MKKINKTNQTSMQKGFSLIELMVVLVIIGVLTAIVISQFAKASQRGKISETVSLIGSIQSAVNDITQANSHAIINEASLIGSNRLPSKYIEGTKLYTPFGTELTTLTSPSGKDYTIQFASASKLACENLSNAALMADAVSISIGGTALVGNTMNQTAVKQHCDELASNSDYELSFTFRK</sequence>
<gene>
    <name evidence="2" type="ORF">GCM10010995_18160</name>
</gene>
<accession>A0A8J2Z5L0</accession>
<dbReference type="Pfam" id="PF05307">
    <property type="entry name" value="Bundlin"/>
    <property type="match status" value="1"/>
</dbReference>
<dbReference type="GO" id="GO:0009289">
    <property type="term" value="C:pilus"/>
    <property type="evidence" value="ECO:0007669"/>
    <property type="project" value="InterPro"/>
</dbReference>
<dbReference type="Gene3D" id="3.30.700.10">
    <property type="entry name" value="Glycoprotein, Type 4 Pilin"/>
    <property type="match status" value="1"/>
</dbReference>
<dbReference type="Proteomes" id="UP000636949">
    <property type="component" value="Unassembled WGS sequence"/>
</dbReference>
<proteinExistence type="predicted"/>
<evidence type="ECO:0008006" key="4">
    <source>
        <dbReference type="Google" id="ProtNLM"/>
    </source>
</evidence>
<name>A0A8J2Z5L0_9GAMM</name>
<evidence type="ECO:0000313" key="3">
    <source>
        <dbReference type="Proteomes" id="UP000636949"/>
    </source>
</evidence>
<keyword evidence="3" id="KW-1185">Reference proteome</keyword>
<dbReference type="SUPFAM" id="SSF54523">
    <property type="entry name" value="Pili subunits"/>
    <property type="match status" value="1"/>
</dbReference>
<dbReference type="RefSeq" id="WP_117003089.1">
    <property type="nucleotide sequence ID" value="NZ_BMJS01000021.1"/>
</dbReference>
<protein>
    <recommendedName>
        <fullName evidence="4">Prepilin-type N-terminal cleavage/methylation domain-containing protein</fullName>
    </recommendedName>
</protein>
<keyword evidence="1" id="KW-0472">Membrane</keyword>
<evidence type="ECO:0000313" key="2">
    <source>
        <dbReference type="EMBL" id="GGG01109.1"/>
    </source>
</evidence>
<dbReference type="AlphaFoldDB" id="A0A8J2Z5L0"/>
<dbReference type="InterPro" id="IPR007971">
    <property type="entry name" value="Bundlin"/>
</dbReference>
<dbReference type="Pfam" id="PF07963">
    <property type="entry name" value="N_methyl"/>
    <property type="match status" value="1"/>
</dbReference>
<dbReference type="NCBIfam" id="TIGR02532">
    <property type="entry name" value="IV_pilin_GFxxxE"/>
    <property type="match status" value="1"/>
</dbReference>
<keyword evidence="1" id="KW-1133">Transmembrane helix</keyword>
<dbReference type="EMBL" id="BMJS01000021">
    <property type="protein sequence ID" value="GGG01109.1"/>
    <property type="molecule type" value="Genomic_DNA"/>
</dbReference>
<dbReference type="PROSITE" id="PS00409">
    <property type="entry name" value="PROKAR_NTER_METHYL"/>
    <property type="match status" value="1"/>
</dbReference>
<dbReference type="InterPro" id="IPR012902">
    <property type="entry name" value="N_methyl_site"/>
</dbReference>
<evidence type="ECO:0000256" key="1">
    <source>
        <dbReference type="SAM" id="Phobius"/>
    </source>
</evidence>
<feature type="transmembrane region" description="Helical" evidence="1">
    <location>
        <begin position="21"/>
        <end position="40"/>
    </location>
</feature>
<dbReference type="OrthoDB" id="5918848at2"/>
<organism evidence="2 3">
    <name type="scientific">Cysteiniphilum litorale</name>
    <dbReference type="NCBI Taxonomy" id="2056700"/>
    <lineage>
        <taxon>Bacteria</taxon>
        <taxon>Pseudomonadati</taxon>
        <taxon>Pseudomonadota</taxon>
        <taxon>Gammaproteobacteria</taxon>
        <taxon>Thiotrichales</taxon>
        <taxon>Fastidiosibacteraceae</taxon>
        <taxon>Cysteiniphilum</taxon>
    </lineage>
</organism>
<keyword evidence="1" id="KW-0812">Transmembrane</keyword>
<comment type="caution">
    <text evidence="2">The sequence shown here is derived from an EMBL/GenBank/DDBJ whole genome shotgun (WGS) entry which is preliminary data.</text>
</comment>
<reference evidence="2" key="1">
    <citation type="journal article" date="2014" name="Int. J. Syst. Evol. Microbiol.">
        <title>Complete genome sequence of Corynebacterium casei LMG S-19264T (=DSM 44701T), isolated from a smear-ripened cheese.</title>
        <authorList>
            <consortium name="US DOE Joint Genome Institute (JGI-PGF)"/>
            <person name="Walter F."/>
            <person name="Albersmeier A."/>
            <person name="Kalinowski J."/>
            <person name="Ruckert C."/>
        </authorList>
    </citation>
    <scope>NUCLEOTIDE SEQUENCE</scope>
    <source>
        <strain evidence="2">CGMCC 1.15758</strain>
    </source>
</reference>